<dbReference type="InterPro" id="IPR042001">
    <property type="entry name" value="Sortase_F"/>
</dbReference>
<name>A0A2U1ZU65_9MICO</name>
<dbReference type="CDD" id="cd05829">
    <property type="entry name" value="Sortase_F"/>
    <property type="match status" value="1"/>
</dbReference>
<feature type="region of interest" description="Disordered" evidence="5">
    <location>
        <begin position="417"/>
        <end position="442"/>
    </location>
</feature>
<evidence type="ECO:0000313" key="6">
    <source>
        <dbReference type="EMBL" id="PWD50511.1"/>
    </source>
</evidence>
<evidence type="ECO:0000313" key="7">
    <source>
        <dbReference type="Proteomes" id="UP000245166"/>
    </source>
</evidence>
<evidence type="ECO:0000256" key="3">
    <source>
        <dbReference type="ARBA" id="ARBA00023295"/>
    </source>
</evidence>
<organism evidence="6 7">
    <name type="scientific">Serinibacter arcticus</name>
    <dbReference type="NCBI Taxonomy" id="1655435"/>
    <lineage>
        <taxon>Bacteria</taxon>
        <taxon>Bacillati</taxon>
        <taxon>Actinomycetota</taxon>
        <taxon>Actinomycetes</taxon>
        <taxon>Micrococcales</taxon>
        <taxon>Beutenbergiaceae</taxon>
        <taxon>Serinibacter</taxon>
    </lineage>
</organism>
<feature type="region of interest" description="Disordered" evidence="5">
    <location>
        <begin position="1"/>
        <end position="90"/>
    </location>
</feature>
<dbReference type="Pfam" id="PF04203">
    <property type="entry name" value="Sortase"/>
    <property type="match status" value="1"/>
</dbReference>
<keyword evidence="7" id="KW-1185">Reference proteome</keyword>
<gene>
    <name evidence="6" type="ORF">C8046_07470</name>
</gene>
<reference evidence="6 7" key="1">
    <citation type="submission" date="2018-03" db="EMBL/GenBank/DDBJ databases">
        <title>Genome assembly of novel Miniimonas species PCH200.</title>
        <authorList>
            <person name="Thakur V."/>
            <person name="Kumar V."/>
            <person name="Singh D."/>
        </authorList>
    </citation>
    <scope>NUCLEOTIDE SEQUENCE [LARGE SCALE GENOMIC DNA]</scope>
    <source>
        <strain evidence="6 7">PCH200</strain>
    </source>
</reference>
<dbReference type="InterPro" id="IPR023365">
    <property type="entry name" value="Sortase_dom-sf"/>
</dbReference>
<dbReference type="InterPro" id="IPR008928">
    <property type="entry name" value="6-hairpin_glycosidase_sf"/>
</dbReference>
<protein>
    <recommendedName>
        <fullName evidence="8">Class F sortase</fullName>
    </recommendedName>
</protein>
<feature type="active site" description="Acyl-thioester intermediate" evidence="4">
    <location>
        <position position="589"/>
    </location>
</feature>
<evidence type="ECO:0000256" key="1">
    <source>
        <dbReference type="ARBA" id="ARBA00009209"/>
    </source>
</evidence>
<comment type="caution">
    <text evidence="6">The sequence shown here is derived from an EMBL/GenBank/DDBJ whole genome shotgun (WGS) entry which is preliminary data.</text>
</comment>
<dbReference type="AlphaFoldDB" id="A0A2U1ZU65"/>
<comment type="similarity">
    <text evidence="1">Belongs to the glycosyl hydrolase 8 (cellulase D) family.</text>
</comment>
<feature type="active site" description="Proton donor/acceptor" evidence="4">
    <location>
        <position position="523"/>
    </location>
</feature>
<dbReference type="PRINTS" id="PR00735">
    <property type="entry name" value="GLHYDRLASE8"/>
</dbReference>
<dbReference type="InterPro" id="IPR002037">
    <property type="entry name" value="Glyco_hydro_8"/>
</dbReference>
<dbReference type="SUPFAM" id="SSF63817">
    <property type="entry name" value="Sortase"/>
    <property type="match status" value="1"/>
</dbReference>
<dbReference type="Proteomes" id="UP000245166">
    <property type="component" value="Unassembled WGS sequence"/>
</dbReference>
<feature type="compositionally biased region" description="Polar residues" evidence="5">
    <location>
        <begin position="424"/>
        <end position="438"/>
    </location>
</feature>
<feature type="compositionally biased region" description="Basic and acidic residues" evidence="5">
    <location>
        <begin position="43"/>
        <end position="53"/>
    </location>
</feature>
<dbReference type="InterPro" id="IPR012341">
    <property type="entry name" value="6hp_glycosidase-like_sf"/>
</dbReference>
<dbReference type="Gene3D" id="1.50.10.10">
    <property type="match status" value="1"/>
</dbReference>
<feature type="compositionally biased region" description="Low complexity" evidence="5">
    <location>
        <begin position="29"/>
        <end position="41"/>
    </location>
</feature>
<dbReference type="GO" id="GO:0005975">
    <property type="term" value="P:carbohydrate metabolic process"/>
    <property type="evidence" value="ECO:0007669"/>
    <property type="project" value="InterPro"/>
</dbReference>
<evidence type="ECO:0000256" key="4">
    <source>
        <dbReference type="PIRSR" id="PIRSR605754-1"/>
    </source>
</evidence>
<evidence type="ECO:0008006" key="8">
    <source>
        <dbReference type="Google" id="ProtNLM"/>
    </source>
</evidence>
<sequence>MSPPVREVSCWRPTAARAPRSPVSPGPWASSSVFARSSVAVRRSREDRSSDRGPRRRPDRRARPGACAPGDPAPAPTTPAGTSAPEPDRARTAVEAGEDFLATYVDPDGRVVRHDQEGDTVSEGQAYGMLVAVGVGDAETFDATWTWTRDNLQRADGLLSWRWADGAVVDDEPASDADLDAARALVLAGERFDEPAYTEAATALGQAVLDLETAETALGRVLLAGPWADVDPYQVNPSYPSPVATRLLAELDGDPRWAELDAGSRAVTAELTTGGTLPPNWAQVHAADGRVEAMPGPDGRGVLFGYDAARTLVRYVESCDPDDHAAIAPAVGALEQQEVLAAELDLGGAALTQDQHPVTYVARAAIRALDGDLTGAAADLRASDAVVEENPTYFGAAWAALGRLSLETDLLGGCPPLAGDESAAATTDGAQASPSGTSDAEGRLTLQPRAEGVPTATGPQPIPAAGVVPTTVRIPEIDVTSALEDLVRDPDRVLNDPAVPEVAGWFSEGTVPGSVGPAVIAGHVDSGVEGAIFRDLDRLTAGSEVLVDLSDGTTATFRVTHAEVVPQAQFPTEVVYGPVPDAQLRLITCHTFDRAAGRYTQNLVVFATLVA</sequence>
<dbReference type="GO" id="GO:0004553">
    <property type="term" value="F:hydrolase activity, hydrolyzing O-glycosyl compounds"/>
    <property type="evidence" value="ECO:0007669"/>
    <property type="project" value="InterPro"/>
</dbReference>
<dbReference type="Gene3D" id="2.40.260.10">
    <property type="entry name" value="Sortase"/>
    <property type="match status" value="1"/>
</dbReference>
<dbReference type="EMBL" id="PYHR01000002">
    <property type="protein sequence ID" value="PWD50511.1"/>
    <property type="molecule type" value="Genomic_DNA"/>
</dbReference>
<proteinExistence type="inferred from homology"/>
<dbReference type="Pfam" id="PF01270">
    <property type="entry name" value="Glyco_hydro_8"/>
    <property type="match status" value="1"/>
</dbReference>
<dbReference type="SUPFAM" id="SSF48208">
    <property type="entry name" value="Six-hairpin glycosidases"/>
    <property type="match status" value="1"/>
</dbReference>
<evidence type="ECO:0000256" key="5">
    <source>
        <dbReference type="SAM" id="MobiDB-lite"/>
    </source>
</evidence>
<dbReference type="InterPro" id="IPR005754">
    <property type="entry name" value="Sortase"/>
</dbReference>
<keyword evidence="2" id="KW-0378">Hydrolase</keyword>
<accession>A0A2U1ZU65</accession>
<keyword evidence="3" id="KW-0326">Glycosidase</keyword>
<evidence type="ECO:0000256" key="2">
    <source>
        <dbReference type="ARBA" id="ARBA00022801"/>
    </source>
</evidence>